<dbReference type="InterPro" id="IPR004360">
    <property type="entry name" value="Glyas_Fos-R_dOase_dom"/>
</dbReference>
<comment type="caution">
    <text evidence="2">The sequence shown here is derived from an EMBL/GenBank/DDBJ whole genome shotgun (WGS) entry which is preliminary data.</text>
</comment>
<dbReference type="CDD" id="cd07254">
    <property type="entry name" value="VOC_like"/>
    <property type="match status" value="1"/>
</dbReference>
<dbReference type="GO" id="GO:0051213">
    <property type="term" value="F:dioxygenase activity"/>
    <property type="evidence" value="ECO:0007669"/>
    <property type="project" value="UniProtKB-KW"/>
</dbReference>
<feature type="domain" description="VOC" evidence="1">
    <location>
        <begin position="2"/>
        <end position="116"/>
    </location>
</feature>
<organism evidence="2 3">
    <name type="scientific">Ideonella livida</name>
    <dbReference type="NCBI Taxonomy" id="2707176"/>
    <lineage>
        <taxon>Bacteria</taxon>
        <taxon>Pseudomonadati</taxon>
        <taxon>Pseudomonadota</taxon>
        <taxon>Betaproteobacteria</taxon>
        <taxon>Burkholderiales</taxon>
        <taxon>Sphaerotilaceae</taxon>
        <taxon>Ideonella</taxon>
    </lineage>
</organism>
<dbReference type="AlphaFoldDB" id="A0A7C9TN59"/>
<dbReference type="Pfam" id="PF00903">
    <property type="entry name" value="Glyoxalase"/>
    <property type="match status" value="1"/>
</dbReference>
<protein>
    <submittedName>
        <fullName evidence="2">Glyoxalase/bleomycin resistance/dioxygenase family protein</fullName>
    </submittedName>
</protein>
<dbReference type="InterPro" id="IPR029068">
    <property type="entry name" value="Glyas_Bleomycin-R_OHBP_Dase"/>
</dbReference>
<dbReference type="NCBIfam" id="NF041414">
    <property type="entry name" value="ArsI_CadI_VOC"/>
    <property type="match status" value="1"/>
</dbReference>
<dbReference type="EMBL" id="JAAGOH010000052">
    <property type="protein sequence ID" value="NDY93902.1"/>
    <property type="molecule type" value="Genomic_DNA"/>
</dbReference>
<evidence type="ECO:0000313" key="3">
    <source>
        <dbReference type="Proteomes" id="UP000484255"/>
    </source>
</evidence>
<keyword evidence="3" id="KW-1185">Reference proteome</keyword>
<gene>
    <name evidence="2" type="ORF">G3A44_22165</name>
</gene>
<dbReference type="GO" id="GO:0046686">
    <property type="term" value="P:response to cadmium ion"/>
    <property type="evidence" value="ECO:0007669"/>
    <property type="project" value="TreeGrafter"/>
</dbReference>
<sequence>MKRFHVHLHVQDLNASITFYSRLFGAEPTRVEADYAKWMLEDPRVNFAISTRGQATGIDHLGFQAETPDELAELKARAEAADAPLLDEGATTCCYARSEKHWVTDPQGMAWEHYLTLDSIAVFSEQTGAAAPAGANTSSACCAPRQAPGAAPTTVRGKPIGIAVKSSGGCC</sequence>
<accession>A0A7C9TN59</accession>
<dbReference type="InterPro" id="IPR049789">
    <property type="entry name" value="ArsI/CadI-like"/>
</dbReference>
<keyword evidence="2" id="KW-0223">Dioxygenase</keyword>
<dbReference type="PANTHER" id="PTHR41294:SF1">
    <property type="entry name" value="CADMIUM-INDUCED PROTEIN CADI"/>
    <property type="match status" value="1"/>
</dbReference>
<dbReference type="InterPro" id="IPR052393">
    <property type="entry name" value="Cadmium-induced_rsp"/>
</dbReference>
<name>A0A7C9TN59_9BURK</name>
<dbReference type="SUPFAM" id="SSF54593">
    <property type="entry name" value="Glyoxalase/Bleomycin resistance protein/Dihydroxybiphenyl dioxygenase"/>
    <property type="match status" value="1"/>
</dbReference>
<proteinExistence type="predicted"/>
<evidence type="ECO:0000313" key="2">
    <source>
        <dbReference type="EMBL" id="NDY93902.1"/>
    </source>
</evidence>
<dbReference type="Proteomes" id="UP000484255">
    <property type="component" value="Unassembled WGS sequence"/>
</dbReference>
<dbReference type="InterPro" id="IPR037523">
    <property type="entry name" value="VOC_core"/>
</dbReference>
<keyword evidence="2" id="KW-0560">Oxidoreductase</keyword>
<dbReference type="PANTHER" id="PTHR41294">
    <property type="entry name" value="CADMIUM-INDUCED PROTEIN CADI"/>
    <property type="match status" value="1"/>
</dbReference>
<dbReference type="Gene3D" id="3.10.180.10">
    <property type="entry name" value="2,3-Dihydroxybiphenyl 1,2-Dioxygenase, domain 1"/>
    <property type="match status" value="1"/>
</dbReference>
<dbReference type="RefSeq" id="WP_163459928.1">
    <property type="nucleotide sequence ID" value="NZ_JAAGOH010000052.1"/>
</dbReference>
<evidence type="ECO:0000259" key="1">
    <source>
        <dbReference type="PROSITE" id="PS51819"/>
    </source>
</evidence>
<reference evidence="2 3" key="1">
    <citation type="submission" date="2020-02" db="EMBL/GenBank/DDBJ databases">
        <title>Ideonella bacterium strain TBM-1.</title>
        <authorList>
            <person name="Chen W.-M."/>
        </authorList>
    </citation>
    <scope>NUCLEOTIDE SEQUENCE [LARGE SCALE GENOMIC DNA]</scope>
    <source>
        <strain evidence="2 3">TBM-1</strain>
    </source>
</reference>
<dbReference type="PROSITE" id="PS51819">
    <property type="entry name" value="VOC"/>
    <property type="match status" value="1"/>
</dbReference>